<dbReference type="InterPro" id="IPR023214">
    <property type="entry name" value="HAD_sf"/>
</dbReference>
<dbReference type="SFLD" id="SFLDS00003">
    <property type="entry name" value="Haloacid_Dehalogenase"/>
    <property type="match status" value="1"/>
</dbReference>
<reference evidence="1" key="1">
    <citation type="submission" date="2024-03" db="EMBL/GenBank/DDBJ databases">
        <title>Human intestinal bacterial collection.</title>
        <authorList>
            <person name="Pauvert C."/>
            <person name="Hitch T.C.A."/>
            <person name="Clavel T."/>
        </authorList>
    </citation>
    <scope>NUCLEOTIDE SEQUENCE [LARGE SCALE GENOMIC DNA]</scope>
    <source>
        <strain evidence="1">CLA-AA-H89B</strain>
    </source>
</reference>
<dbReference type="SUPFAM" id="SSF56784">
    <property type="entry name" value="HAD-like"/>
    <property type="match status" value="1"/>
</dbReference>
<dbReference type="PANTHER" id="PTHR43434">
    <property type="entry name" value="PHOSPHOGLYCOLATE PHOSPHATASE"/>
    <property type="match status" value="1"/>
</dbReference>
<comment type="caution">
    <text evidence="1">The sequence shown here is derived from an EMBL/GenBank/DDBJ whole genome shotgun (WGS) entry which is preliminary data.</text>
</comment>
<dbReference type="Gene3D" id="3.40.50.1000">
    <property type="entry name" value="HAD superfamily/HAD-like"/>
    <property type="match status" value="1"/>
</dbReference>
<dbReference type="PANTHER" id="PTHR43434:SF20">
    <property type="entry name" value="5'-NUCLEOTIDASE"/>
    <property type="match status" value="1"/>
</dbReference>
<dbReference type="Pfam" id="PF13419">
    <property type="entry name" value="HAD_2"/>
    <property type="match status" value="1"/>
</dbReference>
<gene>
    <name evidence="1" type="ORF">WMO37_01855</name>
</gene>
<dbReference type="InterPro" id="IPR041492">
    <property type="entry name" value="HAD_2"/>
</dbReference>
<accession>A0ABV1H243</accession>
<sequence length="223" mass="25026">MQKKYLLFDLDGTLTDSKLGITRCVQYALKSLGIDEPDLDKLECYIGPPLIDSFQRYHGLSLEQAQIGVAKYRERFRDTGIFENEVIAGIPEVLEELKKRGYVMALATSKPEEFALRITKHFHLAQYFEVEVGSGMNGELKYKADVIAEVLRRIAQKHPEQDMAEIEADSVMIGDRVHDIEGAKKCKIESVGVRFGFAKPGELEEAGADEIVATPEELLEVFG</sequence>
<keyword evidence="2" id="KW-1185">Reference proteome</keyword>
<dbReference type="EMBL" id="JBBMFS010000001">
    <property type="protein sequence ID" value="MEQ2553761.1"/>
    <property type="molecule type" value="Genomic_DNA"/>
</dbReference>
<evidence type="ECO:0000313" key="2">
    <source>
        <dbReference type="Proteomes" id="UP001546774"/>
    </source>
</evidence>
<organism evidence="1 2">
    <name type="scientific">Lachnospira intestinalis</name>
    <dbReference type="NCBI Taxonomy" id="3133158"/>
    <lineage>
        <taxon>Bacteria</taxon>
        <taxon>Bacillati</taxon>
        <taxon>Bacillota</taxon>
        <taxon>Clostridia</taxon>
        <taxon>Lachnospirales</taxon>
        <taxon>Lachnospiraceae</taxon>
        <taxon>Lachnospira</taxon>
    </lineage>
</organism>
<dbReference type="InterPro" id="IPR023198">
    <property type="entry name" value="PGP-like_dom2"/>
</dbReference>
<dbReference type="Gene3D" id="1.10.150.240">
    <property type="entry name" value="Putative phosphatase, domain 2"/>
    <property type="match status" value="1"/>
</dbReference>
<proteinExistence type="predicted"/>
<protein>
    <submittedName>
        <fullName evidence="1">HAD hydrolase-like protein</fullName>
    </submittedName>
</protein>
<dbReference type="SFLD" id="SFLDG01129">
    <property type="entry name" value="C1.5:_HAD__Beta-PGM__Phosphata"/>
    <property type="match status" value="1"/>
</dbReference>
<dbReference type="InterPro" id="IPR036412">
    <property type="entry name" value="HAD-like_sf"/>
</dbReference>
<name>A0ABV1H243_9FIRM</name>
<dbReference type="Proteomes" id="UP001546774">
    <property type="component" value="Unassembled WGS sequence"/>
</dbReference>
<dbReference type="InterPro" id="IPR050155">
    <property type="entry name" value="HAD-like_hydrolase_sf"/>
</dbReference>
<evidence type="ECO:0000313" key="1">
    <source>
        <dbReference type="EMBL" id="MEQ2553761.1"/>
    </source>
</evidence>